<gene>
    <name evidence="1" type="ORF">OU798_02735</name>
</gene>
<dbReference type="EMBL" id="JAPOHD010000005">
    <property type="protein sequence ID" value="MCY1719237.1"/>
    <property type="molecule type" value="Genomic_DNA"/>
</dbReference>
<protein>
    <submittedName>
        <fullName evidence="1">Uncharacterized protein</fullName>
    </submittedName>
</protein>
<sequence length="98" mass="11137">MHLTNFQHFLDENGNIPTDIPKEARELANFLALLIDDASTGDYDAEPSIRCIEKGCEGLIVAFITHDTEEIYWVCPICKTKGYITDWQGTKWDNSSKN</sequence>
<accession>A0A9X3F3L5</accession>
<evidence type="ECO:0000313" key="1">
    <source>
        <dbReference type="EMBL" id="MCY1719237.1"/>
    </source>
</evidence>
<dbReference type="InterPro" id="IPR036174">
    <property type="entry name" value="Znf_Sec23_Sec24_sf"/>
</dbReference>
<dbReference type="SUPFAM" id="SSF82919">
    <property type="entry name" value="Zn-finger domain of Sec23/24"/>
    <property type="match status" value="1"/>
</dbReference>
<dbReference type="Proteomes" id="UP001145087">
    <property type="component" value="Unassembled WGS sequence"/>
</dbReference>
<name>A0A9X3F3L5_9BACT</name>
<dbReference type="GO" id="GO:0006886">
    <property type="term" value="P:intracellular protein transport"/>
    <property type="evidence" value="ECO:0007669"/>
    <property type="project" value="InterPro"/>
</dbReference>
<dbReference type="AlphaFoldDB" id="A0A9X3F3L5"/>
<organism evidence="1 2">
    <name type="scientific">Draconibacterium aestuarii</name>
    <dbReference type="NCBI Taxonomy" id="2998507"/>
    <lineage>
        <taxon>Bacteria</taxon>
        <taxon>Pseudomonadati</taxon>
        <taxon>Bacteroidota</taxon>
        <taxon>Bacteroidia</taxon>
        <taxon>Marinilabiliales</taxon>
        <taxon>Prolixibacteraceae</taxon>
        <taxon>Draconibacterium</taxon>
    </lineage>
</organism>
<proteinExistence type="predicted"/>
<dbReference type="GO" id="GO:0030127">
    <property type="term" value="C:COPII vesicle coat"/>
    <property type="evidence" value="ECO:0007669"/>
    <property type="project" value="InterPro"/>
</dbReference>
<comment type="caution">
    <text evidence="1">The sequence shown here is derived from an EMBL/GenBank/DDBJ whole genome shotgun (WGS) entry which is preliminary data.</text>
</comment>
<keyword evidence="2" id="KW-1185">Reference proteome</keyword>
<reference evidence="1" key="1">
    <citation type="submission" date="2022-11" db="EMBL/GenBank/DDBJ databases">
        <title>Marilongibacter aestuarii gen. nov., sp. nov., isolated from tidal flat sediment.</title>
        <authorList>
            <person name="Jiayan W."/>
        </authorList>
    </citation>
    <scope>NUCLEOTIDE SEQUENCE</scope>
    <source>
        <strain evidence="1">Z1-6</strain>
    </source>
</reference>
<dbReference type="GO" id="GO:0006888">
    <property type="term" value="P:endoplasmic reticulum to Golgi vesicle-mediated transport"/>
    <property type="evidence" value="ECO:0007669"/>
    <property type="project" value="InterPro"/>
</dbReference>
<dbReference type="GO" id="GO:0008270">
    <property type="term" value="F:zinc ion binding"/>
    <property type="evidence" value="ECO:0007669"/>
    <property type="project" value="InterPro"/>
</dbReference>
<dbReference type="RefSeq" id="WP_343331572.1">
    <property type="nucleotide sequence ID" value="NZ_JAPOHD010000005.1"/>
</dbReference>
<evidence type="ECO:0000313" key="2">
    <source>
        <dbReference type="Proteomes" id="UP001145087"/>
    </source>
</evidence>